<evidence type="ECO:0000313" key="4">
    <source>
        <dbReference type="EMBL" id="PWW73855.1"/>
    </source>
</evidence>
<dbReference type="Gene3D" id="3.40.50.300">
    <property type="entry name" value="P-loop containing nucleotide triphosphate hydrolases"/>
    <property type="match status" value="1"/>
</dbReference>
<dbReference type="InterPro" id="IPR027417">
    <property type="entry name" value="P-loop_NTPase"/>
</dbReference>
<evidence type="ECO:0000259" key="3">
    <source>
        <dbReference type="Pfam" id="PF24883"/>
    </source>
</evidence>
<keyword evidence="1" id="KW-0677">Repeat</keyword>
<dbReference type="Proteomes" id="UP000246991">
    <property type="component" value="Unassembled WGS sequence"/>
</dbReference>
<accession>A0A317SHD7</accession>
<dbReference type="PANTHER" id="PTHR10039:SF14">
    <property type="entry name" value="NACHT DOMAIN-CONTAINING PROTEIN"/>
    <property type="match status" value="1"/>
</dbReference>
<gene>
    <name evidence="4" type="ORF">C7212DRAFT_365485</name>
</gene>
<proteinExistence type="predicted"/>
<dbReference type="AlphaFoldDB" id="A0A317SHD7"/>
<name>A0A317SHD7_9PEZI</name>
<organism evidence="4 5">
    <name type="scientific">Tuber magnatum</name>
    <name type="common">white Piedmont truffle</name>
    <dbReference type="NCBI Taxonomy" id="42249"/>
    <lineage>
        <taxon>Eukaryota</taxon>
        <taxon>Fungi</taxon>
        <taxon>Dikarya</taxon>
        <taxon>Ascomycota</taxon>
        <taxon>Pezizomycotina</taxon>
        <taxon>Pezizomycetes</taxon>
        <taxon>Pezizales</taxon>
        <taxon>Tuberaceae</taxon>
        <taxon>Tuber</taxon>
    </lineage>
</organism>
<dbReference type="InterPro" id="IPR056884">
    <property type="entry name" value="NPHP3-like_N"/>
</dbReference>
<comment type="caution">
    <text evidence="4">The sequence shown here is derived from an EMBL/GenBank/DDBJ whole genome shotgun (WGS) entry which is preliminary data.</text>
</comment>
<evidence type="ECO:0000256" key="1">
    <source>
        <dbReference type="ARBA" id="ARBA00022737"/>
    </source>
</evidence>
<dbReference type="OrthoDB" id="20872at2759"/>
<feature type="domain" description="GPI inositol-deacylase winged helix" evidence="2">
    <location>
        <begin position="222"/>
        <end position="300"/>
    </location>
</feature>
<keyword evidence="5" id="KW-1185">Reference proteome</keyword>
<evidence type="ECO:0008006" key="6">
    <source>
        <dbReference type="Google" id="ProtNLM"/>
    </source>
</evidence>
<reference evidence="4 5" key="1">
    <citation type="submission" date="2018-03" db="EMBL/GenBank/DDBJ databases">
        <title>Genomes of Pezizomycetes fungi and the evolution of truffles.</title>
        <authorList>
            <person name="Murat C."/>
            <person name="Payen T."/>
            <person name="Noel B."/>
            <person name="Kuo A."/>
            <person name="Martin F.M."/>
        </authorList>
    </citation>
    <scope>NUCLEOTIDE SEQUENCE [LARGE SCALE GENOMIC DNA]</scope>
    <source>
        <strain evidence="4">091103-1</strain>
    </source>
</reference>
<protein>
    <recommendedName>
        <fullName evidence="6">NACHT domain-containing protein</fullName>
    </recommendedName>
</protein>
<dbReference type="Pfam" id="PF22939">
    <property type="entry name" value="WHD_GPIID"/>
    <property type="match status" value="1"/>
</dbReference>
<dbReference type="InterPro" id="IPR054471">
    <property type="entry name" value="GPIID_WHD"/>
</dbReference>
<dbReference type="EMBL" id="PYWC01000072">
    <property type="protein sequence ID" value="PWW73855.1"/>
    <property type="molecule type" value="Genomic_DNA"/>
</dbReference>
<evidence type="ECO:0000259" key="2">
    <source>
        <dbReference type="Pfam" id="PF22939"/>
    </source>
</evidence>
<sequence>MPIQIGVRGAPAACWEPVEGTCTWVTEHPRYKDWVEEGAASLLWLSGDPGYGKSVIASFLITHLTTRRDAIVCYFFFKDDSEEQRSATFALCSILHQLFVQRNSLCIYAEGAFEAKGKRFTEEVDTLWNILVKAVSEGGVWRDSRTKDLELIWENPGGLEHLRSLLKSSADRTFLWVSLVLEILKASEDGSPGEFANIISTLPRDLAEFYTKILDKSTNPGKARRILSMVVAAARPLTLWEMNPAFRIGREHKATKDIGEPAGGFERIVRNYCGLSVRIIGSKVYLVHQTTREFLIKGSLPGQGN</sequence>
<evidence type="ECO:0000313" key="5">
    <source>
        <dbReference type="Proteomes" id="UP000246991"/>
    </source>
</evidence>
<dbReference type="Pfam" id="PF24883">
    <property type="entry name" value="NPHP3_N"/>
    <property type="match status" value="1"/>
</dbReference>
<dbReference type="PANTHER" id="PTHR10039">
    <property type="entry name" value="AMELOGENIN"/>
    <property type="match status" value="1"/>
</dbReference>
<feature type="domain" description="Nephrocystin 3-like N-terminal" evidence="3">
    <location>
        <begin position="20"/>
        <end position="135"/>
    </location>
</feature>